<feature type="transmembrane region" description="Helical" evidence="7">
    <location>
        <begin position="401"/>
        <end position="422"/>
    </location>
</feature>
<feature type="transmembrane region" description="Helical" evidence="7">
    <location>
        <begin position="487"/>
        <end position="506"/>
    </location>
</feature>
<keyword evidence="10" id="KW-1185">Reference proteome</keyword>
<dbReference type="EMBL" id="CADIKM010000001">
    <property type="protein sequence ID" value="CAB3777167.1"/>
    <property type="molecule type" value="Genomic_DNA"/>
</dbReference>
<dbReference type="Pfam" id="PF00528">
    <property type="entry name" value="BPD_transp_1"/>
    <property type="match status" value="2"/>
</dbReference>
<dbReference type="CDD" id="cd06261">
    <property type="entry name" value="TM_PBP2"/>
    <property type="match status" value="1"/>
</dbReference>
<feature type="domain" description="ABC transmembrane type-1" evidence="8">
    <location>
        <begin position="326"/>
        <end position="510"/>
    </location>
</feature>
<dbReference type="InterPro" id="IPR035906">
    <property type="entry name" value="MetI-like_sf"/>
</dbReference>
<reference evidence="9 10" key="1">
    <citation type="submission" date="2020-04" db="EMBL/GenBank/DDBJ databases">
        <authorList>
            <person name="De Canck E."/>
        </authorList>
    </citation>
    <scope>NUCLEOTIDE SEQUENCE [LARGE SCALE GENOMIC DNA]</scope>
    <source>
        <strain evidence="9 10">LMG 28138</strain>
    </source>
</reference>
<comment type="similarity">
    <text evidence="7">Belongs to the binding-protein-dependent transport system permease family.</text>
</comment>
<feature type="transmembrane region" description="Helical" evidence="7">
    <location>
        <begin position="442"/>
        <end position="467"/>
    </location>
</feature>
<feature type="transmembrane region" description="Helical" evidence="7">
    <location>
        <begin position="93"/>
        <end position="114"/>
    </location>
</feature>
<proteinExistence type="inferred from homology"/>
<accession>A0A6S7AVU7</accession>
<organism evidence="9 10">
    <name type="scientific">Pararobbsia alpina</name>
    <dbReference type="NCBI Taxonomy" id="621374"/>
    <lineage>
        <taxon>Bacteria</taxon>
        <taxon>Pseudomonadati</taxon>
        <taxon>Pseudomonadota</taxon>
        <taxon>Betaproteobacteria</taxon>
        <taxon>Burkholderiales</taxon>
        <taxon>Burkholderiaceae</taxon>
        <taxon>Pararobbsia</taxon>
    </lineage>
</organism>
<evidence type="ECO:0000313" key="10">
    <source>
        <dbReference type="Proteomes" id="UP000494115"/>
    </source>
</evidence>
<keyword evidence="2 7" id="KW-0813">Transport</keyword>
<evidence type="ECO:0000259" key="8">
    <source>
        <dbReference type="PROSITE" id="PS50928"/>
    </source>
</evidence>
<evidence type="ECO:0000256" key="5">
    <source>
        <dbReference type="ARBA" id="ARBA00022989"/>
    </source>
</evidence>
<dbReference type="Gene3D" id="1.10.3720.10">
    <property type="entry name" value="MetI-like"/>
    <property type="match status" value="2"/>
</dbReference>
<evidence type="ECO:0000256" key="4">
    <source>
        <dbReference type="ARBA" id="ARBA00022692"/>
    </source>
</evidence>
<evidence type="ECO:0000313" key="9">
    <source>
        <dbReference type="EMBL" id="CAB3777167.1"/>
    </source>
</evidence>
<dbReference type="InterPro" id="IPR000515">
    <property type="entry name" value="MetI-like"/>
</dbReference>
<feature type="transmembrane region" description="Helical" evidence="7">
    <location>
        <begin position="215"/>
        <end position="235"/>
    </location>
</feature>
<feature type="transmembrane region" description="Helical" evidence="7">
    <location>
        <begin position="268"/>
        <end position="289"/>
    </location>
</feature>
<feature type="transmembrane region" description="Helical" evidence="7">
    <location>
        <begin position="62"/>
        <end position="81"/>
    </location>
</feature>
<protein>
    <recommendedName>
        <fullName evidence="8">ABC transmembrane type-1 domain-containing protein</fullName>
    </recommendedName>
</protein>
<dbReference type="PANTHER" id="PTHR30151">
    <property type="entry name" value="ALKANE SULFONATE ABC TRANSPORTER-RELATED, MEMBRANE SUBUNIT"/>
    <property type="match status" value="1"/>
</dbReference>
<keyword evidence="5 7" id="KW-1133">Transmembrane helix</keyword>
<evidence type="ECO:0000256" key="2">
    <source>
        <dbReference type="ARBA" id="ARBA00022448"/>
    </source>
</evidence>
<dbReference type="AlphaFoldDB" id="A0A6S7AVU7"/>
<feature type="domain" description="ABC transmembrane type-1" evidence="8">
    <location>
        <begin position="55"/>
        <end position="239"/>
    </location>
</feature>
<evidence type="ECO:0000256" key="1">
    <source>
        <dbReference type="ARBA" id="ARBA00004651"/>
    </source>
</evidence>
<evidence type="ECO:0000256" key="3">
    <source>
        <dbReference type="ARBA" id="ARBA00022475"/>
    </source>
</evidence>
<dbReference type="Proteomes" id="UP000494115">
    <property type="component" value="Unassembled WGS sequence"/>
</dbReference>
<keyword evidence="6 7" id="KW-0472">Membrane</keyword>
<keyword evidence="3" id="KW-1003">Cell membrane</keyword>
<dbReference type="PROSITE" id="PS50928">
    <property type="entry name" value="ABC_TM1"/>
    <property type="match status" value="2"/>
</dbReference>
<feature type="transmembrane region" description="Helical" evidence="7">
    <location>
        <begin position="120"/>
        <end position="139"/>
    </location>
</feature>
<dbReference type="RefSeq" id="WP_175102846.1">
    <property type="nucleotide sequence ID" value="NZ_CADIKM010000001.1"/>
</dbReference>
<evidence type="ECO:0000256" key="6">
    <source>
        <dbReference type="ARBA" id="ARBA00023136"/>
    </source>
</evidence>
<dbReference type="SUPFAM" id="SSF161098">
    <property type="entry name" value="MetI-like"/>
    <property type="match status" value="2"/>
</dbReference>
<dbReference type="PANTHER" id="PTHR30151:SF20">
    <property type="entry name" value="ABC TRANSPORTER PERMEASE PROTEIN HI_0355-RELATED"/>
    <property type="match status" value="1"/>
</dbReference>
<keyword evidence="4 7" id="KW-0812">Transmembrane</keyword>
<sequence>MRASNRAGPWTVSLILLLAWEGAGRMGWIAHGAMPAPSAILHQLWRDRADYPPHLLGTLRTAFAGFLIGNLVAIASGIMFVRFRPIERMMAGVNMMLFAMPPIALTPILIIALSGDAPRVVLAALAVYYPTMAATVLGMTQVDERLCDVVRVYGGGELAISRWVRLRSGLPAILAGLRVAAPNAVLGSLLAEFGGGGNAGLGTYLIGSLGRGDPARLWGIGLLATAISAAGYLLFSRAARIFASDTLSATLNVGVTARGPGRFHLADGLIGVTAVCLPVLLWWLCIVVLRGLDVSPIVLRTPLELVTGLTGGDGAADARDALWQALGQTLPYCLAGMAAGLAFALLLAVLGSLQPALDAALLPVSLISQSMPLVALTPLIVLVFGRGAAAILAITVSVTFFPAYVTISQGLSLVPSTAIDLVRTYGGDRWRRMRLVILPWSLPYLCTAARLCAPRAFLGVMIAEWLATGTGIGNLLNEARGTLDYGMVWNVAITAVVIALGIYLAVRLVERRVLRRFAVPQ</sequence>
<feature type="transmembrane region" description="Helical" evidence="7">
    <location>
        <begin position="329"/>
        <end position="353"/>
    </location>
</feature>
<name>A0A6S7AVU7_9BURK</name>
<gene>
    <name evidence="9" type="ORF">LMG28138_00308</name>
</gene>
<dbReference type="GO" id="GO:0005886">
    <property type="term" value="C:plasma membrane"/>
    <property type="evidence" value="ECO:0007669"/>
    <property type="project" value="UniProtKB-SubCell"/>
</dbReference>
<dbReference type="GO" id="GO:0055085">
    <property type="term" value="P:transmembrane transport"/>
    <property type="evidence" value="ECO:0007669"/>
    <property type="project" value="InterPro"/>
</dbReference>
<evidence type="ECO:0000256" key="7">
    <source>
        <dbReference type="RuleBase" id="RU363032"/>
    </source>
</evidence>
<comment type="subcellular location">
    <subcellularLocation>
        <location evidence="1 7">Cell membrane</location>
        <topology evidence="1 7">Multi-pass membrane protein</topology>
    </subcellularLocation>
</comment>